<organism evidence="3 4">
    <name type="scientific">Rhododendron simsii</name>
    <name type="common">Sims's rhododendron</name>
    <dbReference type="NCBI Taxonomy" id="118357"/>
    <lineage>
        <taxon>Eukaryota</taxon>
        <taxon>Viridiplantae</taxon>
        <taxon>Streptophyta</taxon>
        <taxon>Embryophyta</taxon>
        <taxon>Tracheophyta</taxon>
        <taxon>Spermatophyta</taxon>
        <taxon>Magnoliopsida</taxon>
        <taxon>eudicotyledons</taxon>
        <taxon>Gunneridae</taxon>
        <taxon>Pentapetalae</taxon>
        <taxon>asterids</taxon>
        <taxon>Ericales</taxon>
        <taxon>Ericaceae</taxon>
        <taxon>Ericoideae</taxon>
        <taxon>Rhodoreae</taxon>
        <taxon>Rhododendron</taxon>
    </lineage>
</organism>
<sequence length="315" mass="33703">MVPYPKNLHETLASCLSTSPPPSLGVVPAFEVVALFSKSRIEESLERLAPDCTLELLDMPRTPENAERRLRAIAALRELLRQGLDVEASCQINKARTICECLIASEGMDLKLAFCLFVLGQADEAEAVEKLQQLALNTDPASGNSISGKDAKGFPSAKLSLVTSAEKEAQNSSSVRTSGKPYQAPYARLSSLEDPCTANPENGKTPSTGLETETMGVKAQVSGFEDLKLAMIPESLAKVQVKESPKGLKRLLMFAKKNHSSVACEHSVESNNASVDGSELDGNVTNAASSSEASHNFALLSTFRSKTSEKKLTSS</sequence>
<evidence type="ECO:0000259" key="2">
    <source>
        <dbReference type="Pfam" id="PF25515"/>
    </source>
</evidence>
<evidence type="ECO:0000313" key="3">
    <source>
        <dbReference type="EMBL" id="KAF7139591.1"/>
    </source>
</evidence>
<keyword evidence="4" id="KW-1185">Reference proteome</keyword>
<dbReference type="Proteomes" id="UP000626092">
    <property type="component" value="Unassembled WGS sequence"/>
</dbReference>
<dbReference type="Pfam" id="PF25515">
    <property type="entry name" value="Arm_PDR"/>
    <property type="match status" value="1"/>
</dbReference>
<evidence type="ECO:0000256" key="1">
    <source>
        <dbReference type="SAM" id="MobiDB-lite"/>
    </source>
</evidence>
<dbReference type="InterPro" id="IPR044685">
    <property type="entry name" value="CPD1-like"/>
</dbReference>
<evidence type="ECO:0000313" key="4">
    <source>
        <dbReference type="Proteomes" id="UP000626092"/>
    </source>
</evidence>
<proteinExistence type="predicted"/>
<feature type="compositionally biased region" description="Polar residues" evidence="1">
    <location>
        <begin position="283"/>
        <end position="293"/>
    </location>
</feature>
<dbReference type="EMBL" id="WJXA01000007">
    <property type="protein sequence ID" value="KAF7139591.1"/>
    <property type="molecule type" value="Genomic_DNA"/>
</dbReference>
<reference evidence="3" key="1">
    <citation type="submission" date="2019-11" db="EMBL/GenBank/DDBJ databases">
        <authorList>
            <person name="Liu Y."/>
            <person name="Hou J."/>
            <person name="Li T.-Q."/>
            <person name="Guan C.-H."/>
            <person name="Wu X."/>
            <person name="Wu H.-Z."/>
            <person name="Ling F."/>
            <person name="Zhang R."/>
            <person name="Shi X.-G."/>
            <person name="Ren J.-P."/>
            <person name="Chen E.-F."/>
            <person name="Sun J.-M."/>
        </authorList>
    </citation>
    <scope>NUCLEOTIDE SEQUENCE</scope>
    <source>
        <strain evidence="3">Adult_tree_wgs_1</strain>
        <tissue evidence="3">Leaves</tissue>
    </source>
</reference>
<dbReference type="GO" id="GO:0009706">
    <property type="term" value="C:chloroplast inner membrane"/>
    <property type="evidence" value="ECO:0007669"/>
    <property type="project" value="TreeGrafter"/>
</dbReference>
<comment type="caution">
    <text evidence="3">The sequence shown here is derived from an EMBL/GenBank/DDBJ whole genome shotgun (WGS) entry which is preliminary data.</text>
</comment>
<gene>
    <name evidence="3" type="ORF">RHSIM_Rhsim07G0183600</name>
</gene>
<dbReference type="GO" id="GO:0010020">
    <property type="term" value="P:chloroplast fission"/>
    <property type="evidence" value="ECO:0007669"/>
    <property type="project" value="TreeGrafter"/>
</dbReference>
<dbReference type="PANTHER" id="PTHR33925:SF2">
    <property type="entry name" value="PLASTID DIVISION PROTEIN CDP1, CHLOROPLASTIC"/>
    <property type="match status" value="1"/>
</dbReference>
<dbReference type="OrthoDB" id="1928292at2759"/>
<feature type="region of interest" description="Disordered" evidence="1">
    <location>
        <begin position="271"/>
        <end position="293"/>
    </location>
</feature>
<dbReference type="InterPro" id="IPR058032">
    <property type="entry name" value="CDP1-like_a_solenoid_1"/>
</dbReference>
<accession>A0A834LHB4</accession>
<feature type="domain" description="Plastid division protein CDP1-like 1st alpha solenoid" evidence="2">
    <location>
        <begin position="38"/>
        <end position="93"/>
    </location>
</feature>
<protein>
    <recommendedName>
        <fullName evidence="2">Plastid division protein CDP1-like 1st alpha solenoid domain-containing protein</fullName>
    </recommendedName>
</protein>
<name>A0A834LHB4_RHOSS</name>
<dbReference type="AlphaFoldDB" id="A0A834LHB4"/>
<dbReference type="PANTHER" id="PTHR33925">
    <property type="entry name" value="PLASTID DIVISION PROTEIN CDP1, CHLOROPLASTIC-RELATED"/>
    <property type="match status" value="1"/>
</dbReference>